<feature type="transmembrane region" description="Helical" evidence="15">
    <location>
        <begin position="244"/>
        <end position="263"/>
    </location>
</feature>
<accession>A0ABM1T631</accession>
<reference evidence="17" key="1">
    <citation type="submission" date="2025-08" db="UniProtKB">
        <authorList>
            <consortium name="RefSeq"/>
        </authorList>
    </citation>
    <scope>IDENTIFICATION</scope>
    <source>
        <tissue evidence="17">Muscle</tissue>
    </source>
</reference>
<evidence type="ECO:0000256" key="4">
    <source>
        <dbReference type="ARBA" id="ARBA00022692"/>
    </source>
</evidence>
<dbReference type="InterPro" id="IPR037272">
    <property type="entry name" value="SNS_sf"/>
</dbReference>
<evidence type="ECO:0000313" key="16">
    <source>
        <dbReference type="Proteomes" id="UP000694941"/>
    </source>
</evidence>
<dbReference type="PANTHER" id="PTHR11616">
    <property type="entry name" value="SODIUM/CHLORIDE DEPENDENT TRANSPORTER"/>
    <property type="match status" value="1"/>
</dbReference>
<dbReference type="CDD" id="cd10324">
    <property type="entry name" value="SLC6sbd"/>
    <property type="match status" value="1"/>
</dbReference>
<proteinExistence type="inferred from homology"/>
<dbReference type="RefSeq" id="XP_022251337.1">
    <property type="nucleotide sequence ID" value="XM_022395629.1"/>
</dbReference>
<feature type="transmembrane region" description="Helical" evidence="15">
    <location>
        <begin position="283"/>
        <end position="305"/>
    </location>
</feature>
<evidence type="ECO:0000256" key="6">
    <source>
        <dbReference type="ARBA" id="ARBA00022970"/>
    </source>
</evidence>
<dbReference type="Pfam" id="PF00209">
    <property type="entry name" value="SNF"/>
    <property type="match status" value="1"/>
</dbReference>
<dbReference type="PANTHER" id="PTHR11616:SF321">
    <property type="entry name" value="SODIUM-DEPENDENT NUTRIENT AMINO ACID TRANSPORTER 1-RELATED"/>
    <property type="match status" value="1"/>
</dbReference>
<evidence type="ECO:0000256" key="5">
    <source>
        <dbReference type="ARBA" id="ARBA00022847"/>
    </source>
</evidence>
<keyword evidence="8" id="KW-0915">Sodium</keyword>
<keyword evidence="9" id="KW-0406">Ion transport</keyword>
<keyword evidence="10 15" id="KW-0472">Membrane</keyword>
<feature type="transmembrane region" description="Helical" evidence="15">
    <location>
        <begin position="169"/>
        <end position="194"/>
    </location>
</feature>
<keyword evidence="12" id="KW-0739">Sodium transport</keyword>
<keyword evidence="5" id="KW-0769">Symport</keyword>
<evidence type="ECO:0000313" key="17">
    <source>
        <dbReference type="RefSeq" id="XP_022251337.1"/>
    </source>
</evidence>
<evidence type="ECO:0000256" key="10">
    <source>
        <dbReference type="ARBA" id="ARBA00023136"/>
    </source>
</evidence>
<evidence type="ECO:0000256" key="14">
    <source>
        <dbReference type="ARBA" id="ARBA00040215"/>
    </source>
</evidence>
<evidence type="ECO:0000256" key="11">
    <source>
        <dbReference type="ARBA" id="ARBA00023180"/>
    </source>
</evidence>
<dbReference type="InterPro" id="IPR000175">
    <property type="entry name" value="Na/ntran_symport"/>
</dbReference>
<dbReference type="PRINTS" id="PR00176">
    <property type="entry name" value="NANEUSMPORT"/>
</dbReference>
<evidence type="ECO:0000256" key="7">
    <source>
        <dbReference type="ARBA" id="ARBA00022989"/>
    </source>
</evidence>
<dbReference type="SUPFAM" id="SSF161070">
    <property type="entry name" value="SNF-like"/>
    <property type="match status" value="1"/>
</dbReference>
<evidence type="ECO:0000256" key="8">
    <source>
        <dbReference type="ARBA" id="ARBA00023053"/>
    </source>
</evidence>
<sequence>MVVALTFDGASQGIKYFFTPDWEKLLKIEVWYRACEQSFFSLAVGYGNLVMYSSYNDFRNNVNRDAIIISILDTFTSILAGSVVFAVLGTLAHELCIPIEKAVDKEGMGLAFIAYPEALGKIKVVPQLWSVLFFVMLLTLGLGSSIAQVETILTSIKDQYPVLQKKKSIVALCVCSLFCLCGLPLTTDAGLYIMTLLDNYGVGTAAFLYCIVETTGLMWIYGWRNFCNDIHFMLNAAVGLYWKITWVITAPVILIVIFIYGNVMLAIEKNNEESSTIPPWGTAIGWVLAAVAIFQIPIWIIRIVYNTKGPQRLKKAFQPREDWGPSNPTNYISWKIWKSSGKTVSNVENGIIAYQNEAFERDDTTKF</sequence>
<feature type="transmembrane region" description="Helical" evidence="15">
    <location>
        <begin position="200"/>
        <end position="223"/>
    </location>
</feature>
<keyword evidence="16" id="KW-1185">Reference proteome</keyword>
<evidence type="ECO:0000256" key="13">
    <source>
        <dbReference type="ARBA" id="ARBA00037785"/>
    </source>
</evidence>
<comment type="function">
    <text evidence="13">Unusual broad substrate spectrum amino acid:sodium cotransporter that promotes absorption of the D isomers of essential amino acids. Neutral amino acids are the preferred substrates, especially methionine and phenylalanine.</text>
</comment>
<feature type="transmembrane region" description="Helical" evidence="15">
    <location>
        <begin position="128"/>
        <end position="149"/>
    </location>
</feature>
<gene>
    <name evidence="17" type="primary">LOC106467440</name>
</gene>
<keyword evidence="11" id="KW-0325">Glycoprotein</keyword>
<evidence type="ECO:0000256" key="3">
    <source>
        <dbReference type="ARBA" id="ARBA00022448"/>
    </source>
</evidence>
<evidence type="ECO:0000256" key="2">
    <source>
        <dbReference type="ARBA" id="ARBA00006459"/>
    </source>
</evidence>
<dbReference type="PROSITE" id="PS50267">
    <property type="entry name" value="NA_NEUROTRAN_SYMP_3"/>
    <property type="match status" value="1"/>
</dbReference>
<organism evidence="16 17">
    <name type="scientific">Limulus polyphemus</name>
    <name type="common">Atlantic horseshoe crab</name>
    <dbReference type="NCBI Taxonomy" id="6850"/>
    <lineage>
        <taxon>Eukaryota</taxon>
        <taxon>Metazoa</taxon>
        <taxon>Ecdysozoa</taxon>
        <taxon>Arthropoda</taxon>
        <taxon>Chelicerata</taxon>
        <taxon>Merostomata</taxon>
        <taxon>Xiphosura</taxon>
        <taxon>Limulidae</taxon>
        <taxon>Limulus</taxon>
    </lineage>
</organism>
<dbReference type="Proteomes" id="UP000694941">
    <property type="component" value="Unplaced"/>
</dbReference>
<evidence type="ECO:0000256" key="1">
    <source>
        <dbReference type="ARBA" id="ARBA00004141"/>
    </source>
</evidence>
<evidence type="ECO:0000256" key="12">
    <source>
        <dbReference type="ARBA" id="ARBA00023201"/>
    </source>
</evidence>
<name>A0ABM1T631_LIMPO</name>
<dbReference type="GeneID" id="106467440"/>
<keyword evidence="3" id="KW-0813">Transport</keyword>
<comment type="subcellular location">
    <subcellularLocation>
        <location evidence="1">Membrane</location>
        <topology evidence="1">Multi-pass membrane protein</topology>
    </subcellularLocation>
</comment>
<keyword evidence="7 15" id="KW-1133">Transmembrane helix</keyword>
<evidence type="ECO:0000256" key="9">
    <source>
        <dbReference type="ARBA" id="ARBA00023065"/>
    </source>
</evidence>
<keyword evidence="4 15" id="KW-0812">Transmembrane</keyword>
<keyword evidence="6" id="KW-0029">Amino-acid transport</keyword>
<comment type="similarity">
    <text evidence="2">Belongs to the sodium:neurotransmitter symporter (SNF) (TC 2.A.22) family.</text>
</comment>
<feature type="transmembrane region" description="Helical" evidence="15">
    <location>
        <begin position="67"/>
        <end position="88"/>
    </location>
</feature>
<evidence type="ECO:0000256" key="15">
    <source>
        <dbReference type="SAM" id="Phobius"/>
    </source>
</evidence>
<protein>
    <recommendedName>
        <fullName evidence="14">Sodium-dependent nutrient amino acid transporter 1</fullName>
    </recommendedName>
</protein>